<protein>
    <submittedName>
        <fullName evidence="1">Uncharacterized protein</fullName>
    </submittedName>
</protein>
<dbReference type="PANTHER" id="PTHR47655">
    <property type="entry name" value="QUINIC ACID UTILIZATION ACTIVATOR"/>
    <property type="match status" value="1"/>
</dbReference>
<dbReference type="GO" id="GO:0003700">
    <property type="term" value="F:DNA-binding transcription factor activity"/>
    <property type="evidence" value="ECO:0007669"/>
    <property type="project" value="TreeGrafter"/>
</dbReference>
<organism evidence="1 2">
    <name type="scientific">Curvularia kusanoi</name>
    <name type="common">Cochliobolus kusanoi</name>
    <dbReference type="NCBI Taxonomy" id="90978"/>
    <lineage>
        <taxon>Eukaryota</taxon>
        <taxon>Fungi</taxon>
        <taxon>Dikarya</taxon>
        <taxon>Ascomycota</taxon>
        <taxon>Pezizomycotina</taxon>
        <taxon>Dothideomycetes</taxon>
        <taxon>Pleosporomycetidae</taxon>
        <taxon>Pleosporales</taxon>
        <taxon>Pleosporineae</taxon>
        <taxon>Pleosporaceae</taxon>
        <taxon>Curvularia</taxon>
    </lineage>
</organism>
<dbReference type="CDD" id="cd12148">
    <property type="entry name" value="fungal_TF_MHR"/>
    <property type="match status" value="1"/>
</dbReference>
<dbReference type="Proteomes" id="UP000801428">
    <property type="component" value="Unassembled WGS sequence"/>
</dbReference>
<dbReference type="InterPro" id="IPR052783">
    <property type="entry name" value="Metabolic/Drug-Res_Regulator"/>
</dbReference>
<dbReference type="GO" id="GO:0045944">
    <property type="term" value="P:positive regulation of transcription by RNA polymerase II"/>
    <property type="evidence" value="ECO:0007669"/>
    <property type="project" value="TreeGrafter"/>
</dbReference>
<dbReference type="PANTHER" id="PTHR47655:SF2">
    <property type="entry name" value="QUINIC ACID UTILIZATION ACTIVATOR"/>
    <property type="match status" value="1"/>
</dbReference>
<sequence>MLALQLGRRPYFRKRDIEQLGRIDEDGLEEWQPWSGGPNSASLQQSRTPLLAFSSFRHLVDVLDMLVTSELAPRAGLDIQEALSHLNNWKSALPAKLEYLQSESIPTPPTPPAVLLQLTYHCAALSLTPAQSWLQQVLDLLEPSPNRLGLTSLPPVVHCLMWVIKRHSTHFPSDPVLRARMQKLQADMDRTWRKTVPDVQSPPLHSRPSISVIQMPTPDSIHQALSIHSVSGPVAGTNDARNTQADSRVTLPNAMGAGTNHQLEPLVDVSRPPPQPDPLYPDIPGDLESFFDDLASLDNANKLENQPQFMQNLGFAPDANMADLFSEFIPMQSSAFIGHDSSDLGHLDHYSFYDAT</sequence>
<keyword evidence="2" id="KW-1185">Reference proteome</keyword>
<comment type="caution">
    <text evidence="1">The sequence shown here is derived from an EMBL/GenBank/DDBJ whole genome shotgun (WGS) entry which is preliminary data.</text>
</comment>
<dbReference type="OrthoDB" id="3364175at2759"/>
<evidence type="ECO:0000313" key="2">
    <source>
        <dbReference type="Proteomes" id="UP000801428"/>
    </source>
</evidence>
<reference evidence="1" key="1">
    <citation type="submission" date="2019-04" db="EMBL/GenBank/DDBJ databases">
        <title>Sequencing of skin fungus with MAO and IRED activity.</title>
        <authorList>
            <person name="Marsaioli A.J."/>
            <person name="Bonatto J.M.C."/>
            <person name="Reis Junior O."/>
        </authorList>
    </citation>
    <scope>NUCLEOTIDE SEQUENCE</scope>
    <source>
        <strain evidence="1">30M1</strain>
    </source>
</reference>
<name>A0A9P4WBX0_CURKU</name>
<dbReference type="EMBL" id="SWKU01000012">
    <property type="protein sequence ID" value="KAF3002062.1"/>
    <property type="molecule type" value="Genomic_DNA"/>
</dbReference>
<gene>
    <name evidence="1" type="ORF">E8E13_009223</name>
</gene>
<evidence type="ECO:0000313" key="1">
    <source>
        <dbReference type="EMBL" id="KAF3002062.1"/>
    </source>
</evidence>
<accession>A0A9P4WBX0</accession>
<dbReference type="AlphaFoldDB" id="A0A9P4WBX0"/>
<proteinExistence type="predicted"/>